<dbReference type="CDD" id="cd00637">
    <property type="entry name" value="7tm_classA_rhodopsin-like"/>
    <property type="match status" value="1"/>
</dbReference>
<feature type="region of interest" description="Disordered" evidence="5">
    <location>
        <begin position="188"/>
        <end position="273"/>
    </location>
</feature>
<dbReference type="SUPFAM" id="SSF81321">
    <property type="entry name" value="Family A G protein-coupled receptor-like"/>
    <property type="match status" value="1"/>
</dbReference>
<dbReference type="GO" id="GO:0005886">
    <property type="term" value="C:plasma membrane"/>
    <property type="evidence" value="ECO:0007669"/>
    <property type="project" value="TreeGrafter"/>
</dbReference>
<dbReference type="Proteomes" id="UP001149074">
    <property type="component" value="Unassembled WGS sequence"/>
</dbReference>
<evidence type="ECO:0000256" key="2">
    <source>
        <dbReference type="ARBA" id="ARBA00022692"/>
    </source>
</evidence>
<accession>A0A9W9EQL9</accession>
<dbReference type="RefSeq" id="XP_056470891.1">
    <property type="nucleotide sequence ID" value="XM_056623475.1"/>
</dbReference>
<keyword evidence="9" id="KW-1185">Reference proteome</keyword>
<evidence type="ECO:0000259" key="7">
    <source>
        <dbReference type="Pfam" id="PF11970"/>
    </source>
</evidence>
<reference evidence="8" key="1">
    <citation type="submission" date="2022-11" db="EMBL/GenBank/DDBJ databases">
        <authorList>
            <person name="Petersen C."/>
        </authorList>
    </citation>
    <scope>NUCLEOTIDE SEQUENCE</scope>
    <source>
        <strain evidence="8">IBT 30761</strain>
    </source>
</reference>
<keyword evidence="3 6" id="KW-1133">Transmembrane helix</keyword>
<feature type="domain" description="G protein-coupled receptor GPR1/2/3 C-terminal" evidence="7">
    <location>
        <begin position="119"/>
        <end position="183"/>
    </location>
</feature>
<dbReference type="GO" id="GO:0007189">
    <property type="term" value="P:adenylate cyclase-activating G protein-coupled receptor signaling pathway"/>
    <property type="evidence" value="ECO:0007669"/>
    <property type="project" value="TreeGrafter"/>
</dbReference>
<evidence type="ECO:0000256" key="4">
    <source>
        <dbReference type="ARBA" id="ARBA00023136"/>
    </source>
</evidence>
<feature type="transmembrane region" description="Helical" evidence="6">
    <location>
        <begin position="30"/>
        <end position="55"/>
    </location>
</feature>
<feature type="transmembrane region" description="Helical" evidence="6">
    <location>
        <begin position="75"/>
        <end position="99"/>
    </location>
</feature>
<evidence type="ECO:0000313" key="8">
    <source>
        <dbReference type="EMBL" id="KAJ5086213.1"/>
    </source>
</evidence>
<evidence type="ECO:0000256" key="6">
    <source>
        <dbReference type="SAM" id="Phobius"/>
    </source>
</evidence>
<proteinExistence type="predicted"/>
<feature type="compositionally biased region" description="Basic and acidic residues" evidence="5">
    <location>
        <begin position="262"/>
        <end position="273"/>
    </location>
</feature>
<evidence type="ECO:0000256" key="3">
    <source>
        <dbReference type="ARBA" id="ARBA00022989"/>
    </source>
</evidence>
<gene>
    <name evidence="8" type="ORF">N7532_010984</name>
</gene>
<reference evidence="8" key="2">
    <citation type="journal article" date="2023" name="IMA Fungus">
        <title>Comparative genomic study of the Penicillium genus elucidates a diverse pangenome and 15 lateral gene transfer events.</title>
        <authorList>
            <person name="Petersen C."/>
            <person name="Sorensen T."/>
            <person name="Nielsen M.R."/>
            <person name="Sondergaard T.E."/>
            <person name="Sorensen J.L."/>
            <person name="Fitzpatrick D.A."/>
            <person name="Frisvad J.C."/>
            <person name="Nielsen K.L."/>
        </authorList>
    </citation>
    <scope>NUCLEOTIDE SEQUENCE</scope>
    <source>
        <strain evidence="8">IBT 30761</strain>
    </source>
</reference>
<dbReference type="PANTHER" id="PTHR23112:SF37">
    <property type="entry name" value="G PROTEIN-COUPLED RECEPTOR GPR1"/>
    <property type="match status" value="1"/>
</dbReference>
<dbReference type="PANTHER" id="PTHR23112">
    <property type="entry name" value="G PROTEIN-COUPLED RECEPTOR 157-RELATED"/>
    <property type="match status" value="1"/>
</dbReference>
<dbReference type="GeneID" id="81362454"/>
<dbReference type="Pfam" id="PF11970">
    <property type="entry name" value="GPR_Gpa2_C"/>
    <property type="match status" value="1"/>
</dbReference>
<feature type="transmembrane region" description="Helical" evidence="6">
    <location>
        <begin position="120"/>
        <end position="143"/>
    </location>
</feature>
<dbReference type="InterPro" id="IPR022596">
    <property type="entry name" value="GPR1/2/3_C"/>
</dbReference>
<sequence>MSGMFVLAIAMYTFIHIILGYQLGHRIFVAAVVCLWIFGVVIVVIPIATIGRYVWFPAVAWQCWIPTEQPVLRLWTHYFWIFAAQCLTILLYVVIFVQLRRKIAECILLGGQNTSSLRHLNRVASCMILYPIVYITLSLPLAVGRMESVNGHTPSVTYFCIAGSLLASSGLCNTLLYALTRKNSVMPPERTPMADNRYGRPASRRGGESTKSNARPRMIEHWGNTCSTGVAPHYDDPTPESIPNGGFEQDLDFGLADTPAHPMDHNDPPSDGW</sequence>
<name>A0A9W9EQL9_9EURO</name>
<feature type="transmembrane region" description="Helical" evidence="6">
    <location>
        <begin position="155"/>
        <end position="180"/>
    </location>
</feature>
<comment type="subcellular location">
    <subcellularLocation>
        <location evidence="1">Membrane</location>
        <topology evidence="1">Multi-pass membrane protein</topology>
    </subcellularLocation>
</comment>
<keyword evidence="4 6" id="KW-0472">Membrane</keyword>
<evidence type="ECO:0000256" key="5">
    <source>
        <dbReference type="SAM" id="MobiDB-lite"/>
    </source>
</evidence>
<organism evidence="8 9">
    <name type="scientific">Penicillium argentinense</name>
    <dbReference type="NCBI Taxonomy" id="1131581"/>
    <lineage>
        <taxon>Eukaryota</taxon>
        <taxon>Fungi</taxon>
        <taxon>Dikarya</taxon>
        <taxon>Ascomycota</taxon>
        <taxon>Pezizomycotina</taxon>
        <taxon>Eurotiomycetes</taxon>
        <taxon>Eurotiomycetidae</taxon>
        <taxon>Eurotiales</taxon>
        <taxon>Aspergillaceae</taxon>
        <taxon>Penicillium</taxon>
    </lineage>
</organism>
<keyword evidence="2 6" id="KW-0812">Transmembrane</keyword>
<dbReference type="OrthoDB" id="100006at2759"/>
<dbReference type="GO" id="GO:0004930">
    <property type="term" value="F:G protein-coupled receptor activity"/>
    <property type="evidence" value="ECO:0007669"/>
    <property type="project" value="TreeGrafter"/>
</dbReference>
<evidence type="ECO:0000256" key="1">
    <source>
        <dbReference type="ARBA" id="ARBA00004141"/>
    </source>
</evidence>
<dbReference type="AlphaFoldDB" id="A0A9W9EQL9"/>
<protein>
    <recommendedName>
        <fullName evidence="7">G protein-coupled receptor GPR1/2/3 C-terminal domain-containing protein</fullName>
    </recommendedName>
</protein>
<dbReference type="EMBL" id="JAPQKI010000010">
    <property type="protein sequence ID" value="KAJ5086213.1"/>
    <property type="molecule type" value="Genomic_DNA"/>
</dbReference>
<feature type="transmembrane region" description="Helical" evidence="6">
    <location>
        <begin position="6"/>
        <end position="23"/>
    </location>
</feature>
<evidence type="ECO:0000313" key="9">
    <source>
        <dbReference type="Proteomes" id="UP001149074"/>
    </source>
</evidence>
<dbReference type="Gene3D" id="1.20.1070.10">
    <property type="entry name" value="Rhodopsin 7-helix transmembrane proteins"/>
    <property type="match status" value="1"/>
</dbReference>
<comment type="caution">
    <text evidence="8">The sequence shown here is derived from an EMBL/GenBank/DDBJ whole genome shotgun (WGS) entry which is preliminary data.</text>
</comment>